<reference evidence="1" key="1">
    <citation type="submission" date="2020-08" db="EMBL/GenBank/DDBJ databases">
        <title>Multicomponent nature underlies the extraordinary mechanical properties of spider dragline silk.</title>
        <authorList>
            <person name="Kono N."/>
            <person name="Nakamura H."/>
            <person name="Mori M."/>
            <person name="Yoshida Y."/>
            <person name="Ohtoshi R."/>
            <person name="Malay A.D."/>
            <person name="Moran D.A.P."/>
            <person name="Tomita M."/>
            <person name="Numata K."/>
            <person name="Arakawa K."/>
        </authorList>
    </citation>
    <scope>NUCLEOTIDE SEQUENCE</scope>
</reference>
<comment type="caution">
    <text evidence="1">The sequence shown here is derived from an EMBL/GenBank/DDBJ whole genome shotgun (WGS) entry which is preliminary data.</text>
</comment>
<protein>
    <submittedName>
        <fullName evidence="1">Uncharacterized protein</fullName>
    </submittedName>
</protein>
<gene>
    <name evidence="1" type="ORF">TNIN_355581</name>
</gene>
<organism evidence="1 2">
    <name type="scientific">Trichonephila inaurata madagascariensis</name>
    <dbReference type="NCBI Taxonomy" id="2747483"/>
    <lineage>
        <taxon>Eukaryota</taxon>
        <taxon>Metazoa</taxon>
        <taxon>Ecdysozoa</taxon>
        <taxon>Arthropoda</taxon>
        <taxon>Chelicerata</taxon>
        <taxon>Arachnida</taxon>
        <taxon>Araneae</taxon>
        <taxon>Araneomorphae</taxon>
        <taxon>Entelegynae</taxon>
        <taxon>Araneoidea</taxon>
        <taxon>Nephilidae</taxon>
        <taxon>Trichonephila</taxon>
        <taxon>Trichonephila inaurata</taxon>
    </lineage>
</organism>
<name>A0A8X7BV20_9ARAC</name>
<proteinExistence type="predicted"/>
<accession>A0A8X7BV20</accession>
<dbReference type="EMBL" id="BMAV01004489">
    <property type="protein sequence ID" value="GFY44955.1"/>
    <property type="molecule type" value="Genomic_DNA"/>
</dbReference>
<sequence>MGVLTLIATSAFVRGSKLWCVPAVASLSPILCAVRLWVTHSSTVVIYLWAPGPDVTKDRHGEAMV</sequence>
<evidence type="ECO:0000313" key="2">
    <source>
        <dbReference type="Proteomes" id="UP000886998"/>
    </source>
</evidence>
<dbReference type="AlphaFoldDB" id="A0A8X7BV20"/>
<dbReference type="Proteomes" id="UP000886998">
    <property type="component" value="Unassembled WGS sequence"/>
</dbReference>
<feature type="non-terminal residue" evidence="1">
    <location>
        <position position="65"/>
    </location>
</feature>
<evidence type="ECO:0000313" key="1">
    <source>
        <dbReference type="EMBL" id="GFY44955.1"/>
    </source>
</evidence>
<keyword evidence="2" id="KW-1185">Reference proteome</keyword>